<dbReference type="AlphaFoldDB" id="A0A917S0N1"/>
<feature type="transmembrane region" description="Helical" evidence="1">
    <location>
        <begin position="414"/>
        <end position="433"/>
    </location>
</feature>
<keyword evidence="1" id="KW-0812">Transmembrane</keyword>
<evidence type="ECO:0000256" key="1">
    <source>
        <dbReference type="SAM" id="Phobius"/>
    </source>
</evidence>
<gene>
    <name evidence="2" type="ORF">GCM10011575_05580</name>
</gene>
<reference evidence="2" key="2">
    <citation type="submission" date="2020-09" db="EMBL/GenBank/DDBJ databases">
        <authorList>
            <person name="Sun Q."/>
            <person name="Zhou Y."/>
        </authorList>
    </citation>
    <scope>NUCLEOTIDE SEQUENCE</scope>
    <source>
        <strain evidence="2">CGMCC 4.7306</strain>
    </source>
</reference>
<feature type="transmembrane region" description="Helical" evidence="1">
    <location>
        <begin position="264"/>
        <end position="284"/>
    </location>
</feature>
<evidence type="ECO:0000313" key="3">
    <source>
        <dbReference type="Proteomes" id="UP000613840"/>
    </source>
</evidence>
<organism evidence="2 3">
    <name type="scientific">Microlunatus endophyticus</name>
    <dbReference type="NCBI Taxonomy" id="1716077"/>
    <lineage>
        <taxon>Bacteria</taxon>
        <taxon>Bacillati</taxon>
        <taxon>Actinomycetota</taxon>
        <taxon>Actinomycetes</taxon>
        <taxon>Propionibacteriales</taxon>
        <taxon>Propionibacteriaceae</taxon>
        <taxon>Microlunatus</taxon>
    </lineage>
</organism>
<comment type="caution">
    <text evidence="2">The sequence shown here is derived from an EMBL/GenBank/DDBJ whole genome shotgun (WGS) entry which is preliminary data.</text>
</comment>
<feature type="transmembrane region" description="Helical" evidence="1">
    <location>
        <begin position="81"/>
        <end position="104"/>
    </location>
</feature>
<feature type="transmembrane region" description="Helical" evidence="1">
    <location>
        <begin position="469"/>
        <end position="492"/>
    </location>
</feature>
<feature type="transmembrane region" description="Helical" evidence="1">
    <location>
        <begin position="348"/>
        <end position="366"/>
    </location>
</feature>
<keyword evidence="1" id="KW-1133">Transmembrane helix</keyword>
<proteinExistence type="predicted"/>
<evidence type="ECO:0008006" key="4">
    <source>
        <dbReference type="Google" id="ProtNLM"/>
    </source>
</evidence>
<reference evidence="2" key="1">
    <citation type="journal article" date="2014" name="Int. J. Syst. Evol. Microbiol.">
        <title>Complete genome sequence of Corynebacterium casei LMG S-19264T (=DSM 44701T), isolated from a smear-ripened cheese.</title>
        <authorList>
            <consortium name="US DOE Joint Genome Institute (JGI-PGF)"/>
            <person name="Walter F."/>
            <person name="Albersmeier A."/>
            <person name="Kalinowski J."/>
            <person name="Ruckert C."/>
        </authorList>
    </citation>
    <scope>NUCLEOTIDE SEQUENCE</scope>
    <source>
        <strain evidence="2">CGMCC 4.7306</strain>
    </source>
</reference>
<feature type="transmembrane region" description="Helical" evidence="1">
    <location>
        <begin position="147"/>
        <end position="166"/>
    </location>
</feature>
<dbReference type="Proteomes" id="UP000613840">
    <property type="component" value="Unassembled WGS sequence"/>
</dbReference>
<feature type="transmembrane region" description="Helical" evidence="1">
    <location>
        <begin position="224"/>
        <end position="248"/>
    </location>
</feature>
<keyword evidence="1" id="KW-0472">Membrane</keyword>
<accession>A0A917S0N1</accession>
<feature type="transmembrane region" description="Helical" evidence="1">
    <location>
        <begin position="378"/>
        <end position="402"/>
    </location>
</feature>
<sequence length="503" mass="53430">MTSPTAADRTSVSPHREDRWSPWGWLALAPAVVLLAWQLVVPAVRTVRWSLSATLDYFTAPQATGFSTHNFAAPHVFVDSVLVGLAQGCLLLAGGLIIGPVIGILASRSTARVGTFIRILLALFLVSYAPVGVLLTLPTQQLRSHPVIITVVVGYLPIVIAVTALAQLSTRRLSVSLIIGGVTVLGCLAWGLQSFDLSALMVSRDPGSGEFLYRNLVNLQPGRAAALAVVLLVILWVFGAVAGLLLVASKIRFDVHESPAPGRLLPGIVAATVGCVVALALMIAQRNWVSALFDIGSLPPGMTRPEAARSVIDSWLPPLVALPAQLCVAGLAAFGIGWLRPAGRYSRWLLMIFAPWLLVGLTPLLPEHFLRLISAGRLNSFIALVPPVWVAVPAIFALTPLFSALRRRFRAGPLFGGLLLTALLLVIPAVQSIQLGLVASSNVRKAPAGVQLMIEWISGRYGTGDHAGVWLLLPPPLLAILAAAAVVAVLLVRTIRIERGPEL</sequence>
<evidence type="ECO:0000313" key="2">
    <source>
        <dbReference type="EMBL" id="GGL50223.1"/>
    </source>
</evidence>
<name>A0A917S0N1_9ACTN</name>
<keyword evidence="3" id="KW-1185">Reference proteome</keyword>
<dbReference type="RefSeq" id="WP_188893618.1">
    <property type="nucleotide sequence ID" value="NZ_BMMZ01000001.1"/>
</dbReference>
<dbReference type="EMBL" id="BMMZ01000001">
    <property type="protein sequence ID" value="GGL50223.1"/>
    <property type="molecule type" value="Genomic_DNA"/>
</dbReference>
<feature type="transmembrane region" description="Helical" evidence="1">
    <location>
        <begin position="20"/>
        <end position="40"/>
    </location>
</feature>
<feature type="transmembrane region" description="Helical" evidence="1">
    <location>
        <begin position="116"/>
        <end position="135"/>
    </location>
</feature>
<protein>
    <recommendedName>
        <fullName evidence="4">ABC-type sugar transport system, permease component</fullName>
    </recommendedName>
</protein>
<feature type="transmembrane region" description="Helical" evidence="1">
    <location>
        <begin position="173"/>
        <end position="192"/>
    </location>
</feature>
<feature type="transmembrane region" description="Helical" evidence="1">
    <location>
        <begin position="315"/>
        <end position="336"/>
    </location>
</feature>